<dbReference type="GO" id="GO:0034039">
    <property type="term" value="F:8-oxo-7,8-dihydroguanine DNA N-glycosylase activity"/>
    <property type="evidence" value="ECO:0007669"/>
    <property type="project" value="TreeGrafter"/>
</dbReference>
<dbReference type="GO" id="GO:0003684">
    <property type="term" value="F:damaged DNA binding"/>
    <property type="evidence" value="ECO:0007669"/>
    <property type="project" value="InterPro"/>
</dbReference>
<evidence type="ECO:0000256" key="1">
    <source>
        <dbReference type="ARBA" id="ARBA00001668"/>
    </source>
</evidence>
<dbReference type="PANTHER" id="PTHR22993">
    <property type="entry name" value="FORMAMIDOPYRIMIDINE-DNA GLYCOSYLASE"/>
    <property type="match status" value="1"/>
</dbReference>
<evidence type="ECO:0000256" key="11">
    <source>
        <dbReference type="ARBA" id="ARBA00023204"/>
    </source>
</evidence>
<evidence type="ECO:0000256" key="14">
    <source>
        <dbReference type="ARBA" id="ARBA00023295"/>
    </source>
</evidence>
<dbReference type="Pfam" id="PF01149">
    <property type="entry name" value="Fapy_DNA_glyco"/>
    <property type="match status" value="1"/>
</dbReference>
<keyword evidence="12" id="KW-0456">Lyase</keyword>
<sequence>MRRGKSNEKGVEPLERPEREVNFMPELPEVETIRQDLEKELPGFLIDSVQTTFLPMVKPTLTTVREGIVGKTIKDFKRKGKLLIVNFRNSTKHLLFHLKMTGRLLVRDEKHKQDPFTRVILKLSRNGKSRELRFTDVRKFGFVKVAGEEELKKILAAMGPEPLDDLNLEGFKKILQKSRRPVKVVLMDQGLISGVGNIYANEALFLAKIHPRTQSDKIAVEKVENLYFVLIKVLKEGIKYRGASDNTYRDAHGEKGHFQEHFKVYGRKGEKCLVCGEQIKRIELGQRGTFFCPRCQK</sequence>
<keyword evidence="14" id="KW-0326">Glycosidase</keyword>
<keyword evidence="11" id="KW-0234">DNA repair</keyword>
<feature type="domain" description="Formamidopyrimidine-DNA glycosylase catalytic" evidence="18">
    <location>
        <begin position="25"/>
        <end position="141"/>
    </location>
</feature>
<dbReference type="FunFam" id="1.10.8.50:FF:000003">
    <property type="entry name" value="Formamidopyrimidine-DNA glycosylase"/>
    <property type="match status" value="1"/>
</dbReference>
<dbReference type="SUPFAM" id="SSF46946">
    <property type="entry name" value="S13-like H2TH domain"/>
    <property type="match status" value="1"/>
</dbReference>
<dbReference type="Gene3D" id="1.10.8.50">
    <property type="match status" value="1"/>
</dbReference>
<evidence type="ECO:0000256" key="13">
    <source>
        <dbReference type="ARBA" id="ARBA00023268"/>
    </source>
</evidence>
<dbReference type="InterPro" id="IPR010663">
    <property type="entry name" value="Znf_FPG/IleRS"/>
</dbReference>
<dbReference type="AlphaFoldDB" id="A0A2M7AP84"/>
<keyword evidence="6" id="KW-0227">DNA damage</keyword>
<evidence type="ECO:0000256" key="5">
    <source>
        <dbReference type="ARBA" id="ARBA00022723"/>
    </source>
</evidence>
<dbReference type="GO" id="GO:0140078">
    <property type="term" value="F:class I DNA-(apurinic or apyrimidinic site) endonuclease activity"/>
    <property type="evidence" value="ECO:0007669"/>
    <property type="project" value="UniProtKB-EC"/>
</dbReference>
<comment type="caution">
    <text evidence="19">The sequence shown here is derived from an EMBL/GenBank/DDBJ whole genome shotgun (WGS) entry which is preliminary data.</text>
</comment>
<dbReference type="NCBIfam" id="NF002211">
    <property type="entry name" value="PRK01103.1"/>
    <property type="match status" value="1"/>
</dbReference>
<evidence type="ECO:0000256" key="3">
    <source>
        <dbReference type="ARBA" id="ARBA00009409"/>
    </source>
</evidence>
<proteinExistence type="inferred from homology"/>
<dbReference type="PROSITE" id="PS51066">
    <property type="entry name" value="ZF_FPG_2"/>
    <property type="match status" value="1"/>
</dbReference>
<dbReference type="PANTHER" id="PTHR22993:SF9">
    <property type="entry name" value="FORMAMIDOPYRIMIDINE-DNA GLYCOSYLASE"/>
    <property type="match status" value="1"/>
</dbReference>
<keyword evidence="5" id="KW-0479">Metal-binding</keyword>
<evidence type="ECO:0000259" key="17">
    <source>
        <dbReference type="PROSITE" id="PS51066"/>
    </source>
</evidence>
<dbReference type="GO" id="GO:0006284">
    <property type="term" value="P:base-excision repair"/>
    <property type="evidence" value="ECO:0007669"/>
    <property type="project" value="InterPro"/>
</dbReference>
<dbReference type="Pfam" id="PF06827">
    <property type="entry name" value="zf-FPG_IleRS"/>
    <property type="match status" value="1"/>
</dbReference>
<dbReference type="SMART" id="SM00898">
    <property type="entry name" value="Fapy_DNA_glyco"/>
    <property type="match status" value="1"/>
</dbReference>
<protein>
    <submittedName>
        <fullName evidence="19">DNA-formamidopyrimidine glycosylase</fullName>
    </submittedName>
</protein>
<dbReference type="Proteomes" id="UP000229916">
    <property type="component" value="Unassembled WGS sequence"/>
</dbReference>
<evidence type="ECO:0000256" key="6">
    <source>
        <dbReference type="ARBA" id="ARBA00022763"/>
    </source>
</evidence>
<evidence type="ECO:0000256" key="4">
    <source>
        <dbReference type="ARBA" id="ARBA00011245"/>
    </source>
</evidence>
<dbReference type="InterPro" id="IPR010979">
    <property type="entry name" value="Ribosomal_uS13-like_H2TH"/>
</dbReference>
<evidence type="ECO:0000256" key="7">
    <source>
        <dbReference type="ARBA" id="ARBA00022771"/>
    </source>
</evidence>
<name>A0A2M7AP84_UNCKA</name>
<dbReference type="InterPro" id="IPR015887">
    <property type="entry name" value="DNA_glyclase_Znf_dom_DNA_BS"/>
</dbReference>
<dbReference type="Pfam" id="PF06831">
    <property type="entry name" value="H2TH"/>
    <property type="match status" value="1"/>
</dbReference>
<dbReference type="PROSITE" id="PS51068">
    <property type="entry name" value="FPG_CAT"/>
    <property type="match status" value="1"/>
</dbReference>
<reference evidence="20" key="1">
    <citation type="submission" date="2017-09" db="EMBL/GenBank/DDBJ databases">
        <title>Depth-based differentiation of microbial function through sediment-hosted aquifers and enrichment of novel symbionts in the deep terrestrial subsurface.</title>
        <authorList>
            <person name="Probst A.J."/>
            <person name="Ladd B."/>
            <person name="Jarett J.K."/>
            <person name="Geller-Mcgrath D.E."/>
            <person name="Sieber C.M.K."/>
            <person name="Emerson J.B."/>
            <person name="Anantharaman K."/>
            <person name="Thomas B.C."/>
            <person name="Malmstrom R."/>
            <person name="Stieglmeier M."/>
            <person name="Klingl A."/>
            <person name="Woyke T."/>
            <person name="Ryan C.M."/>
            <person name="Banfield J.F."/>
        </authorList>
    </citation>
    <scope>NUCLEOTIDE SEQUENCE [LARGE SCALE GENOMIC DNA]</scope>
</reference>
<comment type="subunit">
    <text evidence="4">Monomer.</text>
</comment>
<evidence type="ECO:0000313" key="20">
    <source>
        <dbReference type="Proteomes" id="UP000229916"/>
    </source>
</evidence>
<evidence type="ECO:0000256" key="9">
    <source>
        <dbReference type="ARBA" id="ARBA00022833"/>
    </source>
</evidence>
<dbReference type="NCBIfam" id="TIGR00577">
    <property type="entry name" value="fpg"/>
    <property type="match status" value="1"/>
</dbReference>
<accession>A0A2M7AP84</accession>
<comment type="catalytic activity">
    <reaction evidence="1">
        <text>Hydrolysis of DNA containing ring-opened 7-methylguanine residues, releasing 2,6-diamino-4-hydroxy-5-(N-methyl)formamidopyrimidine.</text>
        <dbReference type="EC" id="3.2.2.23"/>
    </reaction>
</comment>
<dbReference type="SMART" id="SM01232">
    <property type="entry name" value="H2TH"/>
    <property type="match status" value="1"/>
</dbReference>
<keyword evidence="7 16" id="KW-0863">Zinc-finger</keyword>
<keyword evidence="9" id="KW-0862">Zinc</keyword>
<dbReference type="InterPro" id="IPR000214">
    <property type="entry name" value="Znf_DNA_glyclase/AP_lyase"/>
</dbReference>
<dbReference type="InterPro" id="IPR015886">
    <property type="entry name" value="H2TH_FPG"/>
</dbReference>
<keyword evidence="13" id="KW-0511">Multifunctional enzyme</keyword>
<dbReference type="SUPFAM" id="SSF81624">
    <property type="entry name" value="N-terminal domain of MutM-like DNA repair proteins"/>
    <property type="match status" value="1"/>
</dbReference>
<comment type="catalytic activity">
    <reaction evidence="15">
        <text>2'-deoxyribonucleotide-(2'-deoxyribose 5'-phosphate)-2'-deoxyribonucleotide-DNA = a 3'-end 2'-deoxyribonucleotide-(2,3-dehydro-2,3-deoxyribose 5'-phosphate)-DNA + a 5'-end 5'-phospho-2'-deoxyribonucleoside-DNA + H(+)</text>
        <dbReference type="Rhea" id="RHEA:66592"/>
        <dbReference type="Rhea" id="RHEA-COMP:13180"/>
        <dbReference type="Rhea" id="RHEA-COMP:16897"/>
        <dbReference type="Rhea" id="RHEA-COMP:17067"/>
        <dbReference type="ChEBI" id="CHEBI:15378"/>
        <dbReference type="ChEBI" id="CHEBI:136412"/>
        <dbReference type="ChEBI" id="CHEBI:157695"/>
        <dbReference type="ChEBI" id="CHEBI:167181"/>
        <dbReference type="EC" id="4.2.99.18"/>
    </reaction>
</comment>
<dbReference type="Gene3D" id="3.20.190.10">
    <property type="entry name" value="MutM-like, N-terminal"/>
    <property type="match status" value="1"/>
</dbReference>
<dbReference type="InterPro" id="IPR020629">
    <property type="entry name" value="FPG_Glyclase"/>
</dbReference>
<dbReference type="PROSITE" id="PS01242">
    <property type="entry name" value="ZF_FPG_1"/>
    <property type="match status" value="1"/>
</dbReference>
<keyword evidence="10" id="KW-0238">DNA-binding</keyword>
<evidence type="ECO:0000256" key="8">
    <source>
        <dbReference type="ARBA" id="ARBA00022801"/>
    </source>
</evidence>
<dbReference type="SUPFAM" id="SSF57716">
    <property type="entry name" value="Glucocorticoid receptor-like (DNA-binding domain)"/>
    <property type="match status" value="1"/>
</dbReference>
<evidence type="ECO:0000256" key="16">
    <source>
        <dbReference type="PROSITE-ProRule" id="PRU00391"/>
    </source>
</evidence>
<evidence type="ECO:0000256" key="15">
    <source>
        <dbReference type="ARBA" id="ARBA00044632"/>
    </source>
</evidence>
<dbReference type="CDD" id="cd08966">
    <property type="entry name" value="EcFpg-like_N"/>
    <property type="match status" value="1"/>
</dbReference>
<gene>
    <name evidence="19" type="ORF">COS81_01090</name>
</gene>
<dbReference type="InterPro" id="IPR035937">
    <property type="entry name" value="FPG_N"/>
</dbReference>
<evidence type="ECO:0000313" key="19">
    <source>
        <dbReference type="EMBL" id="PIU69177.1"/>
    </source>
</evidence>
<dbReference type="EMBL" id="PEWD01000023">
    <property type="protein sequence ID" value="PIU69177.1"/>
    <property type="molecule type" value="Genomic_DNA"/>
</dbReference>
<evidence type="ECO:0000256" key="10">
    <source>
        <dbReference type="ARBA" id="ARBA00023125"/>
    </source>
</evidence>
<keyword evidence="8" id="KW-0378">Hydrolase</keyword>
<dbReference type="InterPro" id="IPR012319">
    <property type="entry name" value="FPG_cat"/>
</dbReference>
<feature type="domain" description="FPG-type" evidence="17">
    <location>
        <begin position="263"/>
        <end position="297"/>
    </location>
</feature>
<comment type="similarity">
    <text evidence="3">Belongs to the FPG family.</text>
</comment>
<dbReference type="GO" id="GO:0008270">
    <property type="term" value="F:zinc ion binding"/>
    <property type="evidence" value="ECO:0007669"/>
    <property type="project" value="UniProtKB-KW"/>
</dbReference>
<organism evidence="19 20">
    <name type="scientific">candidate division WWE3 bacterium CG06_land_8_20_14_3_00_42_16</name>
    <dbReference type="NCBI Taxonomy" id="1975083"/>
    <lineage>
        <taxon>Bacteria</taxon>
        <taxon>Katanobacteria</taxon>
    </lineage>
</organism>
<evidence type="ECO:0000259" key="18">
    <source>
        <dbReference type="PROSITE" id="PS51068"/>
    </source>
</evidence>
<evidence type="ECO:0000256" key="12">
    <source>
        <dbReference type="ARBA" id="ARBA00023239"/>
    </source>
</evidence>
<comment type="cofactor">
    <cofactor evidence="2">
        <name>Zn(2+)</name>
        <dbReference type="ChEBI" id="CHEBI:29105"/>
    </cofactor>
</comment>
<evidence type="ECO:0000256" key="2">
    <source>
        <dbReference type="ARBA" id="ARBA00001947"/>
    </source>
</evidence>